<keyword evidence="4 7" id="KW-0378">Hydrolase</keyword>
<evidence type="ECO:0000313" key="8">
    <source>
        <dbReference type="EMBL" id="STY67483.1"/>
    </source>
</evidence>
<dbReference type="GO" id="GO:0009253">
    <property type="term" value="P:peptidoglycan catabolic process"/>
    <property type="evidence" value="ECO:0007669"/>
    <property type="project" value="InterPro"/>
</dbReference>
<evidence type="ECO:0000256" key="6">
    <source>
        <dbReference type="ARBA" id="ARBA00023295"/>
    </source>
</evidence>
<dbReference type="InterPro" id="IPR023346">
    <property type="entry name" value="Lysozyme-like_dom_sf"/>
</dbReference>
<dbReference type="GO" id="GO:0042742">
    <property type="term" value="P:defense response to bacterium"/>
    <property type="evidence" value="ECO:0007669"/>
    <property type="project" value="UniProtKB-KW"/>
</dbReference>
<keyword evidence="5" id="KW-1035">Host cytoplasm</keyword>
<reference evidence="8 9" key="1">
    <citation type="submission" date="2018-06" db="EMBL/GenBank/DDBJ databases">
        <authorList>
            <consortium name="Pathogen Informatics"/>
            <person name="Doyle S."/>
        </authorList>
    </citation>
    <scope>NUCLEOTIDE SEQUENCE [LARGE SCALE GENOMIC DNA]</scope>
    <source>
        <strain evidence="8 9">NCTC9380</strain>
    </source>
</reference>
<dbReference type="Proteomes" id="UP000254031">
    <property type="component" value="Unassembled WGS sequence"/>
</dbReference>
<proteinExistence type="inferred from homology"/>
<comment type="similarity">
    <text evidence="7">Belongs to the glycosyl hydrolase 24 family.</text>
</comment>
<comment type="catalytic activity">
    <reaction evidence="1 7">
        <text>Hydrolysis of (1-&gt;4)-beta-linkages between N-acetylmuramic acid and N-acetyl-D-glucosamine residues in a peptidoglycan and between N-acetyl-D-glucosamine residues in chitodextrins.</text>
        <dbReference type="EC" id="3.2.1.17"/>
    </reaction>
</comment>
<keyword evidence="3 7" id="KW-0081">Bacteriolytic enzyme</keyword>
<protein>
    <recommendedName>
        <fullName evidence="7">Lysozyme</fullName>
        <ecNumber evidence="7">3.2.1.17</ecNumber>
    </recommendedName>
</protein>
<dbReference type="InterPro" id="IPR033907">
    <property type="entry name" value="Endolysin_autolysin"/>
</dbReference>
<dbReference type="InterPro" id="IPR034690">
    <property type="entry name" value="Endolysin_T4_type"/>
</dbReference>
<sequence length="150" mass="17079">MTMTTSDNGQQFIVREEGERFTAYQDSVGIWTIGVGHTGWVGNKPVAKGMTITKEQSREILRVDLRRFEKTVNECVIKPLTQYQFDALVSLAFNIGEGAFRRSTLLKMLNRGDYKGASEQFLVWRNAGGRPILLNRRKREKALFDGGKYV</sequence>
<accession>A0A378NGA8</accession>
<gene>
    <name evidence="8" type="ORF">NCTC9380_02843</name>
</gene>
<name>A0A378NGA8_MANHA</name>
<dbReference type="GO" id="GO:0016998">
    <property type="term" value="P:cell wall macromolecule catabolic process"/>
    <property type="evidence" value="ECO:0007669"/>
    <property type="project" value="InterPro"/>
</dbReference>
<dbReference type="SUPFAM" id="SSF53955">
    <property type="entry name" value="Lysozyme-like"/>
    <property type="match status" value="1"/>
</dbReference>
<dbReference type="GO" id="GO:0003796">
    <property type="term" value="F:lysozyme activity"/>
    <property type="evidence" value="ECO:0007669"/>
    <property type="project" value="UniProtKB-EC"/>
</dbReference>
<dbReference type="GO" id="GO:0031640">
    <property type="term" value="P:killing of cells of another organism"/>
    <property type="evidence" value="ECO:0007669"/>
    <property type="project" value="UniProtKB-KW"/>
</dbReference>
<dbReference type="SMR" id="A0A378NGA8"/>
<dbReference type="CDD" id="cd00737">
    <property type="entry name" value="lyz_endolysin_autolysin"/>
    <property type="match status" value="1"/>
</dbReference>
<dbReference type="InterPro" id="IPR023347">
    <property type="entry name" value="Lysozyme_dom_sf"/>
</dbReference>
<evidence type="ECO:0000313" key="9">
    <source>
        <dbReference type="Proteomes" id="UP000254031"/>
    </source>
</evidence>
<dbReference type="EMBL" id="UGPL01000006">
    <property type="protein sequence ID" value="STY67483.1"/>
    <property type="molecule type" value="Genomic_DNA"/>
</dbReference>
<evidence type="ECO:0000256" key="4">
    <source>
        <dbReference type="ARBA" id="ARBA00022801"/>
    </source>
</evidence>
<dbReference type="AlphaFoldDB" id="A0A378NGA8"/>
<dbReference type="Gene3D" id="1.10.530.40">
    <property type="match status" value="1"/>
</dbReference>
<evidence type="ECO:0000256" key="1">
    <source>
        <dbReference type="ARBA" id="ARBA00000632"/>
    </source>
</evidence>
<keyword evidence="6 7" id="KW-0326">Glycosidase</keyword>
<dbReference type="HAMAP" id="MF_04110">
    <property type="entry name" value="ENDOLYSIN_T4"/>
    <property type="match status" value="1"/>
</dbReference>
<dbReference type="PANTHER" id="PTHR38107:SF3">
    <property type="entry name" value="LYSOZYME RRRD-RELATED"/>
    <property type="match status" value="1"/>
</dbReference>
<keyword evidence="2 7" id="KW-0929">Antimicrobial</keyword>
<evidence type="ECO:0000256" key="2">
    <source>
        <dbReference type="ARBA" id="ARBA00022529"/>
    </source>
</evidence>
<dbReference type="Pfam" id="PF00959">
    <property type="entry name" value="Phage_lysozyme"/>
    <property type="match status" value="1"/>
</dbReference>
<dbReference type="InterPro" id="IPR002196">
    <property type="entry name" value="Glyco_hydro_24"/>
</dbReference>
<dbReference type="PANTHER" id="PTHR38107">
    <property type="match status" value="1"/>
</dbReference>
<evidence type="ECO:0000256" key="5">
    <source>
        <dbReference type="ARBA" id="ARBA00023200"/>
    </source>
</evidence>
<organism evidence="8 9">
    <name type="scientific">Mannheimia haemolytica</name>
    <name type="common">Pasteurella haemolytica</name>
    <dbReference type="NCBI Taxonomy" id="75985"/>
    <lineage>
        <taxon>Bacteria</taxon>
        <taxon>Pseudomonadati</taxon>
        <taxon>Pseudomonadota</taxon>
        <taxon>Gammaproteobacteria</taxon>
        <taxon>Pasteurellales</taxon>
        <taxon>Pasteurellaceae</taxon>
        <taxon>Mannheimia</taxon>
    </lineage>
</organism>
<dbReference type="EC" id="3.2.1.17" evidence="7"/>
<dbReference type="InterPro" id="IPR051018">
    <property type="entry name" value="Bacteriophage_GH24"/>
</dbReference>
<evidence type="ECO:0000256" key="7">
    <source>
        <dbReference type="RuleBase" id="RU003788"/>
    </source>
</evidence>
<evidence type="ECO:0000256" key="3">
    <source>
        <dbReference type="ARBA" id="ARBA00022638"/>
    </source>
</evidence>